<evidence type="ECO:0000256" key="8">
    <source>
        <dbReference type="ARBA" id="ARBA00023136"/>
    </source>
</evidence>
<comment type="subunit">
    <text evidence="9">Forms a complex with SecF. Part of the essential Sec protein translocation apparatus which comprises SecA, SecYEG and auxiliary proteins SecDF. Other proteins may also be involved.</text>
</comment>
<feature type="domain" description="Protein export membrane protein SecD/SecF C-terminal" evidence="10">
    <location>
        <begin position="241"/>
        <end position="410"/>
    </location>
</feature>
<dbReference type="Gene3D" id="1.20.1640.10">
    <property type="entry name" value="Multidrug efflux transporter AcrB transmembrane domain"/>
    <property type="match status" value="1"/>
</dbReference>
<evidence type="ECO:0000256" key="7">
    <source>
        <dbReference type="ARBA" id="ARBA00023010"/>
    </source>
</evidence>
<evidence type="ECO:0000256" key="1">
    <source>
        <dbReference type="ARBA" id="ARBA00004651"/>
    </source>
</evidence>
<comment type="function">
    <text evidence="9">Part of the Sec protein translocase complex. Interacts with the SecYEG preprotein conducting channel. SecDF uses the proton motive force (PMF) to complete protein translocation after the ATP-dependent function of SecA.</text>
</comment>
<dbReference type="Pfam" id="PF02355">
    <property type="entry name" value="SecD_SecF_C"/>
    <property type="match status" value="1"/>
</dbReference>
<dbReference type="GO" id="GO:0043952">
    <property type="term" value="P:protein transport by the Sec complex"/>
    <property type="evidence" value="ECO:0007669"/>
    <property type="project" value="UniProtKB-UniRule"/>
</dbReference>
<keyword evidence="13" id="KW-1185">Reference proteome</keyword>
<evidence type="ECO:0000256" key="4">
    <source>
        <dbReference type="ARBA" id="ARBA00022692"/>
    </source>
</evidence>
<evidence type="ECO:0000256" key="9">
    <source>
        <dbReference type="HAMAP-Rule" id="MF_01463"/>
    </source>
</evidence>
<dbReference type="KEGG" id="fms:M1R53_05085"/>
<dbReference type="NCBIfam" id="TIGR00916">
    <property type="entry name" value="2A0604s01"/>
    <property type="match status" value="1"/>
</dbReference>
<dbReference type="AlphaFoldDB" id="A0A9E7DI95"/>
<keyword evidence="5 9" id="KW-0653">Protein transport</keyword>
<dbReference type="InterPro" id="IPR001036">
    <property type="entry name" value="Acrflvin-R"/>
</dbReference>
<keyword evidence="6 9" id="KW-1133">Transmembrane helix</keyword>
<keyword evidence="7 9" id="KW-0811">Translocation</keyword>
<dbReference type="GO" id="GO:0006605">
    <property type="term" value="P:protein targeting"/>
    <property type="evidence" value="ECO:0007669"/>
    <property type="project" value="UniProtKB-UniRule"/>
</dbReference>
<evidence type="ECO:0000313" key="13">
    <source>
        <dbReference type="Proteomes" id="UP000831151"/>
    </source>
</evidence>
<feature type="transmembrane region" description="Helical" evidence="9">
    <location>
        <begin position="285"/>
        <end position="305"/>
    </location>
</feature>
<dbReference type="InterPro" id="IPR022646">
    <property type="entry name" value="SecD/SecF_CS"/>
</dbReference>
<dbReference type="SUPFAM" id="SSF82866">
    <property type="entry name" value="Multidrug efflux transporter AcrB transmembrane domain"/>
    <property type="match status" value="1"/>
</dbReference>
<keyword evidence="2 9" id="KW-0813">Transport</keyword>
<dbReference type="NCBIfam" id="TIGR01129">
    <property type="entry name" value="secD"/>
    <property type="match status" value="1"/>
</dbReference>
<dbReference type="PANTHER" id="PTHR30081">
    <property type="entry name" value="PROTEIN-EXPORT MEMBRANE PROTEIN SEC"/>
    <property type="match status" value="1"/>
</dbReference>
<accession>A0A9E7DI95</accession>
<gene>
    <name evidence="9 12" type="primary">secD</name>
    <name evidence="12" type="ORF">M1R53_05085</name>
</gene>
<evidence type="ECO:0000256" key="6">
    <source>
        <dbReference type="ARBA" id="ARBA00022989"/>
    </source>
</evidence>
<evidence type="ECO:0000313" key="12">
    <source>
        <dbReference type="EMBL" id="UQK58617.1"/>
    </source>
</evidence>
<comment type="subcellular location">
    <subcellularLocation>
        <location evidence="1 9">Cell membrane</location>
        <topology evidence="1 9">Multi-pass membrane protein</topology>
    </subcellularLocation>
</comment>
<dbReference type="InterPro" id="IPR055344">
    <property type="entry name" value="SecD_SecF_C_bact"/>
</dbReference>
<dbReference type="Gene3D" id="3.30.70.3220">
    <property type="match status" value="1"/>
</dbReference>
<dbReference type="PANTHER" id="PTHR30081:SF1">
    <property type="entry name" value="PROTEIN TRANSLOCASE SUBUNIT SECD"/>
    <property type="match status" value="1"/>
</dbReference>
<feature type="transmembrane region" description="Helical" evidence="9">
    <location>
        <begin position="262"/>
        <end position="280"/>
    </location>
</feature>
<name>A0A9E7DI95_9FIRM</name>
<dbReference type="InterPro" id="IPR005791">
    <property type="entry name" value="SecD"/>
</dbReference>
<dbReference type="HAMAP" id="MF_01463_B">
    <property type="entry name" value="SecD_B"/>
    <property type="match status" value="1"/>
</dbReference>
<proteinExistence type="inferred from homology"/>
<feature type="transmembrane region" description="Helical" evidence="9">
    <location>
        <begin position="385"/>
        <end position="408"/>
    </location>
</feature>
<feature type="transmembrane region" description="Helical" evidence="9">
    <location>
        <begin position="356"/>
        <end position="379"/>
    </location>
</feature>
<dbReference type="PRINTS" id="PR00702">
    <property type="entry name" value="ACRIFLAVINRP"/>
</dbReference>
<dbReference type="RefSeq" id="WP_249242215.1">
    <property type="nucleotide sequence ID" value="NZ_CP096649.1"/>
</dbReference>
<dbReference type="Pfam" id="PF07549">
    <property type="entry name" value="Sec_GG"/>
    <property type="match status" value="1"/>
</dbReference>
<evidence type="ECO:0000256" key="5">
    <source>
        <dbReference type="ARBA" id="ARBA00022927"/>
    </source>
</evidence>
<protein>
    <recommendedName>
        <fullName evidence="9">Protein translocase subunit SecD</fullName>
    </recommendedName>
</protein>
<evidence type="ECO:0000259" key="10">
    <source>
        <dbReference type="Pfam" id="PF02355"/>
    </source>
</evidence>
<feature type="domain" description="SecDF P1 head subdomain" evidence="11">
    <location>
        <begin position="128"/>
        <end position="239"/>
    </location>
</feature>
<dbReference type="EMBL" id="CP096649">
    <property type="protein sequence ID" value="UQK58617.1"/>
    <property type="molecule type" value="Genomic_DNA"/>
</dbReference>
<keyword evidence="8 9" id="KW-0472">Membrane</keyword>
<reference evidence="12" key="1">
    <citation type="submission" date="2022-04" db="EMBL/GenBank/DDBJ databases">
        <title>Complete genome sequences of Ezakiella coagulans and Fenollaria massiliensis.</title>
        <authorList>
            <person name="France M.T."/>
            <person name="Clifford J."/>
            <person name="Narina S."/>
            <person name="Rutt L."/>
            <person name="Ravel J."/>
        </authorList>
    </citation>
    <scope>NUCLEOTIDE SEQUENCE</scope>
    <source>
        <strain evidence="12">C0061C2</strain>
    </source>
</reference>
<evidence type="ECO:0000259" key="11">
    <source>
        <dbReference type="Pfam" id="PF22599"/>
    </source>
</evidence>
<comment type="caution">
    <text evidence="9">Lacks conserved residue(s) required for the propagation of feature annotation.</text>
</comment>
<dbReference type="GO" id="GO:0015450">
    <property type="term" value="F:protein-transporting ATPase activity"/>
    <property type="evidence" value="ECO:0007669"/>
    <property type="project" value="InterPro"/>
</dbReference>
<evidence type="ECO:0000256" key="2">
    <source>
        <dbReference type="ARBA" id="ARBA00022448"/>
    </source>
</evidence>
<organism evidence="12 13">
    <name type="scientific">Fenollaria massiliensis</name>
    <dbReference type="NCBI Taxonomy" id="938288"/>
    <lineage>
        <taxon>Bacteria</taxon>
        <taxon>Bacillati</taxon>
        <taxon>Bacillota</taxon>
        <taxon>Clostridia</taxon>
        <taxon>Eubacteriales</taxon>
        <taxon>Fenollaria</taxon>
    </lineage>
</organism>
<sequence>MKKLSTLKIVITVILIACFGLVAVFGFDFAGYQIKSAKDSINLGLDLAGGVYVLLEADTDKTGEELSKAMEQSKAIIQQRVDGLGISEPNISIEGSNRISIELAGAKNAQDAIETIGKTAQLQFIDPDNNVILTGKNIKESKVVYTQDNLGKSTPVVSMEFDEEGTKKFAEATTKLYNETVPEKKILKIVLDGEVISAPIVQNSPITDGKPIIEGGSKGFSVDEASKLATLIRAGALPIELKEVRSEIIGASLGIDAFHNSMMAILISILLISLLLIVVYKIPGLVASISLIAYTLLVLLAFIVFHIKLSLPGICGLLLSIGMAVDANCIIYERIREELINGKTVRSAVDAGFKKAIATIMDSNITTIIAGVVLYVYGIGSIRGFGITLIIGIVISLLTAVVLTKFLLKNFAQITSNENKKAYGA</sequence>
<keyword evidence="4 9" id="KW-0812">Transmembrane</keyword>
<dbReference type="InterPro" id="IPR022813">
    <property type="entry name" value="SecD/SecF_arch_bac"/>
</dbReference>
<dbReference type="Pfam" id="PF22599">
    <property type="entry name" value="SecDF_P1_head"/>
    <property type="match status" value="1"/>
</dbReference>
<dbReference type="GO" id="GO:0005886">
    <property type="term" value="C:plasma membrane"/>
    <property type="evidence" value="ECO:0007669"/>
    <property type="project" value="UniProtKB-SubCell"/>
</dbReference>
<dbReference type="InterPro" id="IPR048634">
    <property type="entry name" value="SecD_SecF_C"/>
</dbReference>
<keyword evidence="3 9" id="KW-1003">Cell membrane</keyword>
<feature type="transmembrane region" description="Helical" evidence="9">
    <location>
        <begin position="311"/>
        <end position="335"/>
    </location>
</feature>
<dbReference type="InterPro" id="IPR054384">
    <property type="entry name" value="SecDF_P1_head"/>
</dbReference>
<evidence type="ECO:0000256" key="3">
    <source>
        <dbReference type="ARBA" id="ARBA00022475"/>
    </source>
</evidence>
<dbReference type="GO" id="GO:0065002">
    <property type="term" value="P:intracellular protein transmembrane transport"/>
    <property type="evidence" value="ECO:0007669"/>
    <property type="project" value="UniProtKB-UniRule"/>
</dbReference>
<dbReference type="Proteomes" id="UP000831151">
    <property type="component" value="Chromosome"/>
</dbReference>
<comment type="similarity">
    <text evidence="9">Belongs to the SecD/SecF family. SecD subfamily.</text>
</comment>